<reference evidence="2 3" key="1">
    <citation type="submission" date="2020-02" db="EMBL/GenBank/DDBJ databases">
        <authorList>
            <person name="Ma Q."/>
            <person name="Huang Y."/>
            <person name="Song X."/>
            <person name="Pei D."/>
        </authorList>
    </citation>
    <scope>NUCLEOTIDE SEQUENCE [LARGE SCALE GENOMIC DNA]</scope>
    <source>
        <strain evidence="2">Sxm20200214</strain>
        <tissue evidence="2">Leaf</tissue>
    </source>
</reference>
<evidence type="ECO:0000313" key="3">
    <source>
        <dbReference type="Proteomes" id="UP000886595"/>
    </source>
</evidence>
<name>A0A8X7RDA6_BRACI</name>
<keyword evidence="3" id="KW-1185">Reference proteome</keyword>
<dbReference type="Proteomes" id="UP000886595">
    <property type="component" value="Unassembled WGS sequence"/>
</dbReference>
<dbReference type="Pfam" id="PF13966">
    <property type="entry name" value="zf-RVT"/>
    <property type="match status" value="1"/>
</dbReference>
<accession>A0A8X7RDA6</accession>
<evidence type="ECO:0000313" key="2">
    <source>
        <dbReference type="EMBL" id="KAG2284658.1"/>
    </source>
</evidence>
<dbReference type="InterPro" id="IPR026960">
    <property type="entry name" value="RVT-Znf"/>
</dbReference>
<dbReference type="EMBL" id="JAAMPC010000011">
    <property type="protein sequence ID" value="KAG2284658.1"/>
    <property type="molecule type" value="Genomic_DNA"/>
</dbReference>
<evidence type="ECO:0000259" key="1">
    <source>
        <dbReference type="Pfam" id="PF13966"/>
    </source>
</evidence>
<proteinExistence type="predicted"/>
<gene>
    <name evidence="2" type="ORF">Bca52824_055878</name>
</gene>
<organism evidence="2 3">
    <name type="scientific">Brassica carinata</name>
    <name type="common">Ethiopian mustard</name>
    <name type="synonym">Abyssinian cabbage</name>
    <dbReference type="NCBI Taxonomy" id="52824"/>
    <lineage>
        <taxon>Eukaryota</taxon>
        <taxon>Viridiplantae</taxon>
        <taxon>Streptophyta</taxon>
        <taxon>Embryophyta</taxon>
        <taxon>Tracheophyta</taxon>
        <taxon>Spermatophyta</taxon>
        <taxon>Magnoliopsida</taxon>
        <taxon>eudicotyledons</taxon>
        <taxon>Gunneridae</taxon>
        <taxon>Pentapetalae</taxon>
        <taxon>rosids</taxon>
        <taxon>malvids</taxon>
        <taxon>Brassicales</taxon>
        <taxon>Brassicaceae</taxon>
        <taxon>Brassiceae</taxon>
        <taxon>Brassica</taxon>
    </lineage>
</organism>
<protein>
    <recommendedName>
        <fullName evidence="1">Reverse transcriptase zinc-binding domain-containing protein</fullName>
    </recommendedName>
</protein>
<comment type="caution">
    <text evidence="2">The sequence shown here is derived from an EMBL/GenBank/DDBJ whole genome shotgun (WGS) entry which is preliminary data.</text>
</comment>
<feature type="domain" description="Reverse transcriptase zinc-binding" evidence="1">
    <location>
        <begin position="78"/>
        <end position="132"/>
    </location>
</feature>
<dbReference type="AlphaFoldDB" id="A0A8X7RDA6"/>
<sequence>MGSLLHLTGPSGSLVSGISFSAYVFEALNEGRWIASRSRHPTLALLRSCMPSPLPSLDSSEPDFYIWRNSPHDSPDRFSASKVWNFLNPIEIPVTWFSLVWFKQKIPKHAFIAWLAFRDRLATRDRLSSWGI</sequence>
<dbReference type="OrthoDB" id="1748554at2759"/>